<proteinExistence type="predicted"/>
<sequence>MELFQEASIVALDVTYLSGMNIELKTIRKVVNRSILTRRCPTGCIHHQWDYLSQFFFKLNWTWFPSVTVACTWYRSISLDVLQE</sequence>
<gene>
    <name evidence="1" type="ORF">T03_17856</name>
</gene>
<evidence type="ECO:0000313" key="1">
    <source>
        <dbReference type="EMBL" id="KRY46174.1"/>
    </source>
</evidence>
<dbReference type="EMBL" id="JYDI01000303">
    <property type="protein sequence ID" value="KRY46174.1"/>
    <property type="molecule type" value="Genomic_DNA"/>
</dbReference>
<accession>A0A0V1CAW6</accession>
<protein>
    <submittedName>
        <fullName evidence="1">Uncharacterized protein</fullName>
    </submittedName>
</protein>
<keyword evidence="2" id="KW-1185">Reference proteome</keyword>
<dbReference type="AlphaFoldDB" id="A0A0V1CAW6"/>
<organism evidence="1 2">
    <name type="scientific">Trichinella britovi</name>
    <name type="common">Parasitic roundworm</name>
    <dbReference type="NCBI Taxonomy" id="45882"/>
    <lineage>
        <taxon>Eukaryota</taxon>
        <taxon>Metazoa</taxon>
        <taxon>Ecdysozoa</taxon>
        <taxon>Nematoda</taxon>
        <taxon>Enoplea</taxon>
        <taxon>Dorylaimia</taxon>
        <taxon>Trichinellida</taxon>
        <taxon>Trichinellidae</taxon>
        <taxon>Trichinella</taxon>
    </lineage>
</organism>
<reference evidence="1 2" key="1">
    <citation type="submission" date="2015-01" db="EMBL/GenBank/DDBJ databases">
        <title>Evolution of Trichinella species and genotypes.</title>
        <authorList>
            <person name="Korhonen P.K."/>
            <person name="Edoardo P."/>
            <person name="Giuseppe L.R."/>
            <person name="Gasser R.B."/>
        </authorList>
    </citation>
    <scope>NUCLEOTIDE SEQUENCE [LARGE SCALE GENOMIC DNA]</scope>
    <source>
        <strain evidence="1">ISS120</strain>
    </source>
</reference>
<name>A0A0V1CAW6_TRIBR</name>
<evidence type="ECO:0000313" key="2">
    <source>
        <dbReference type="Proteomes" id="UP000054653"/>
    </source>
</evidence>
<comment type="caution">
    <text evidence="1">The sequence shown here is derived from an EMBL/GenBank/DDBJ whole genome shotgun (WGS) entry which is preliminary data.</text>
</comment>
<dbReference type="Proteomes" id="UP000054653">
    <property type="component" value="Unassembled WGS sequence"/>
</dbReference>